<dbReference type="EMBL" id="AZHX01001904">
    <property type="protein sequence ID" value="ETW98853.1"/>
    <property type="molecule type" value="Genomic_DNA"/>
</dbReference>
<evidence type="ECO:0000256" key="6">
    <source>
        <dbReference type="SAM" id="Phobius"/>
    </source>
</evidence>
<dbReference type="SUPFAM" id="SSF103481">
    <property type="entry name" value="Multidrug resistance efflux transporter EmrE"/>
    <property type="match status" value="2"/>
</dbReference>
<evidence type="ECO:0000256" key="4">
    <source>
        <dbReference type="ARBA" id="ARBA00022989"/>
    </source>
</evidence>
<sequence length="238" mass="24969">MRTAYDWHTLPWLRVLWIGGAGLGGSALCLVWSQQYADPVTIAVLATTIPLVSAIMGALAGEERLSLRLLLAIAFAMAGGILTSLEFSGQTVGFRGGEVLALLSVVLWTWYSRASVAQLAQIPAYPKAVVTLLAGALVLLPFVIGGAQSGTLALRYALTPYHLGLLAWMAIASVGLSMVFWLAGAKHLGVTIASMHQNAVPFYVLLFALLAGASVQVAQVVGALLVVYGAVLAQLPSR</sequence>
<keyword evidence="4 6" id="KW-1133">Transmembrane helix</keyword>
<organism evidence="8 9">
    <name type="scientific">Candidatus Entotheonella gemina</name>
    <dbReference type="NCBI Taxonomy" id="1429439"/>
    <lineage>
        <taxon>Bacteria</taxon>
        <taxon>Pseudomonadati</taxon>
        <taxon>Nitrospinota/Tectimicrobiota group</taxon>
        <taxon>Candidatus Tectimicrobiota</taxon>
        <taxon>Candidatus Entotheonellia</taxon>
        <taxon>Candidatus Entotheonellales</taxon>
        <taxon>Candidatus Entotheonellaceae</taxon>
        <taxon>Candidatus Entotheonella</taxon>
    </lineage>
</organism>
<feature type="domain" description="EamA" evidence="7">
    <location>
        <begin position="10"/>
        <end position="84"/>
    </location>
</feature>
<dbReference type="AlphaFoldDB" id="W4LLA1"/>
<dbReference type="PANTHER" id="PTHR42920:SF5">
    <property type="entry name" value="EAMA DOMAIN-CONTAINING PROTEIN"/>
    <property type="match status" value="1"/>
</dbReference>
<protein>
    <recommendedName>
        <fullName evidence="7">EamA domain-containing protein</fullName>
    </recommendedName>
</protein>
<feature type="transmembrane region" description="Helical" evidence="6">
    <location>
        <begin position="161"/>
        <end position="183"/>
    </location>
</feature>
<evidence type="ECO:0000256" key="3">
    <source>
        <dbReference type="ARBA" id="ARBA00022692"/>
    </source>
</evidence>
<feature type="transmembrane region" description="Helical" evidence="6">
    <location>
        <begin position="12"/>
        <end position="33"/>
    </location>
</feature>
<proteinExistence type="predicted"/>
<feature type="transmembrane region" description="Helical" evidence="6">
    <location>
        <begin position="131"/>
        <end position="154"/>
    </location>
</feature>
<dbReference type="PANTHER" id="PTHR42920">
    <property type="entry name" value="OS03G0707200 PROTEIN-RELATED"/>
    <property type="match status" value="1"/>
</dbReference>
<evidence type="ECO:0000256" key="1">
    <source>
        <dbReference type="ARBA" id="ARBA00004651"/>
    </source>
</evidence>
<dbReference type="Pfam" id="PF00892">
    <property type="entry name" value="EamA"/>
    <property type="match status" value="2"/>
</dbReference>
<feature type="transmembrane region" description="Helical" evidence="6">
    <location>
        <begin position="65"/>
        <end position="85"/>
    </location>
</feature>
<feature type="transmembrane region" description="Helical" evidence="6">
    <location>
        <begin position="40"/>
        <end position="59"/>
    </location>
</feature>
<keyword evidence="9" id="KW-1185">Reference proteome</keyword>
<dbReference type="GO" id="GO:0005886">
    <property type="term" value="C:plasma membrane"/>
    <property type="evidence" value="ECO:0007669"/>
    <property type="project" value="UniProtKB-SubCell"/>
</dbReference>
<dbReference type="Proteomes" id="UP000019140">
    <property type="component" value="Unassembled WGS sequence"/>
</dbReference>
<dbReference type="InterPro" id="IPR037185">
    <property type="entry name" value="EmrE-like"/>
</dbReference>
<keyword evidence="2" id="KW-1003">Cell membrane</keyword>
<comment type="subcellular location">
    <subcellularLocation>
        <location evidence="1">Cell membrane</location>
        <topology evidence="1">Multi-pass membrane protein</topology>
    </subcellularLocation>
</comment>
<evidence type="ECO:0000313" key="9">
    <source>
        <dbReference type="Proteomes" id="UP000019140"/>
    </source>
</evidence>
<evidence type="ECO:0000256" key="2">
    <source>
        <dbReference type="ARBA" id="ARBA00022475"/>
    </source>
</evidence>
<accession>W4LLA1</accession>
<keyword evidence="5 6" id="KW-0472">Membrane</keyword>
<name>W4LLA1_9BACT</name>
<dbReference type="InterPro" id="IPR000620">
    <property type="entry name" value="EamA_dom"/>
</dbReference>
<dbReference type="InterPro" id="IPR051258">
    <property type="entry name" value="Diverse_Substrate_Transporter"/>
</dbReference>
<keyword evidence="3 6" id="KW-0812">Transmembrane</keyword>
<comment type="caution">
    <text evidence="8">The sequence shown here is derived from an EMBL/GenBank/DDBJ whole genome shotgun (WGS) entry which is preliminary data.</text>
</comment>
<evidence type="ECO:0000259" key="7">
    <source>
        <dbReference type="Pfam" id="PF00892"/>
    </source>
</evidence>
<feature type="transmembrane region" description="Helical" evidence="6">
    <location>
        <begin position="203"/>
        <end position="233"/>
    </location>
</feature>
<feature type="transmembrane region" description="Helical" evidence="6">
    <location>
        <begin position="92"/>
        <end position="111"/>
    </location>
</feature>
<gene>
    <name evidence="8" type="ORF">ETSY2_42065</name>
</gene>
<feature type="domain" description="EamA" evidence="7">
    <location>
        <begin position="97"/>
        <end position="232"/>
    </location>
</feature>
<reference evidence="8 9" key="1">
    <citation type="journal article" date="2014" name="Nature">
        <title>An environmental bacterial taxon with a large and distinct metabolic repertoire.</title>
        <authorList>
            <person name="Wilson M.C."/>
            <person name="Mori T."/>
            <person name="Ruckert C."/>
            <person name="Uria A.R."/>
            <person name="Helf M.J."/>
            <person name="Takada K."/>
            <person name="Gernert C."/>
            <person name="Steffens U.A."/>
            <person name="Heycke N."/>
            <person name="Schmitt S."/>
            <person name="Rinke C."/>
            <person name="Helfrich E.J."/>
            <person name="Brachmann A.O."/>
            <person name="Gurgui C."/>
            <person name="Wakimoto T."/>
            <person name="Kracht M."/>
            <person name="Crusemann M."/>
            <person name="Hentschel U."/>
            <person name="Abe I."/>
            <person name="Matsunaga S."/>
            <person name="Kalinowski J."/>
            <person name="Takeyama H."/>
            <person name="Piel J."/>
        </authorList>
    </citation>
    <scope>NUCLEOTIDE SEQUENCE [LARGE SCALE GENOMIC DNA]</scope>
    <source>
        <strain evidence="9">TSY2</strain>
    </source>
</reference>
<dbReference type="HOGENOM" id="CLU_1164190_0_0_7"/>
<evidence type="ECO:0000256" key="5">
    <source>
        <dbReference type="ARBA" id="ARBA00023136"/>
    </source>
</evidence>
<evidence type="ECO:0000313" key="8">
    <source>
        <dbReference type="EMBL" id="ETW98853.1"/>
    </source>
</evidence>